<accession>A0ACB8BDT6</accession>
<protein>
    <submittedName>
        <fullName evidence="1">Uncharacterized protein</fullName>
    </submittedName>
</protein>
<reference evidence="1" key="1">
    <citation type="journal article" date="2021" name="New Phytol.">
        <title>Evolutionary innovations through gain and loss of genes in the ectomycorrhizal Boletales.</title>
        <authorList>
            <person name="Wu G."/>
            <person name="Miyauchi S."/>
            <person name="Morin E."/>
            <person name="Kuo A."/>
            <person name="Drula E."/>
            <person name="Varga T."/>
            <person name="Kohler A."/>
            <person name="Feng B."/>
            <person name="Cao Y."/>
            <person name="Lipzen A."/>
            <person name="Daum C."/>
            <person name="Hundley H."/>
            <person name="Pangilinan J."/>
            <person name="Johnson J."/>
            <person name="Barry K."/>
            <person name="LaButti K."/>
            <person name="Ng V."/>
            <person name="Ahrendt S."/>
            <person name="Min B."/>
            <person name="Choi I.G."/>
            <person name="Park H."/>
            <person name="Plett J.M."/>
            <person name="Magnuson J."/>
            <person name="Spatafora J.W."/>
            <person name="Nagy L.G."/>
            <person name="Henrissat B."/>
            <person name="Grigoriev I.V."/>
            <person name="Yang Z.L."/>
            <person name="Xu J."/>
            <person name="Martin F.M."/>
        </authorList>
    </citation>
    <scope>NUCLEOTIDE SEQUENCE</scope>
    <source>
        <strain evidence="1">KUC20120723A-06</strain>
    </source>
</reference>
<evidence type="ECO:0000313" key="1">
    <source>
        <dbReference type="EMBL" id="KAH7923418.1"/>
    </source>
</evidence>
<dbReference type="EMBL" id="MU266453">
    <property type="protein sequence ID" value="KAH7923418.1"/>
    <property type="molecule type" value="Genomic_DNA"/>
</dbReference>
<proteinExistence type="predicted"/>
<organism evidence="1 2">
    <name type="scientific">Leucogyrophana mollusca</name>
    <dbReference type="NCBI Taxonomy" id="85980"/>
    <lineage>
        <taxon>Eukaryota</taxon>
        <taxon>Fungi</taxon>
        <taxon>Dikarya</taxon>
        <taxon>Basidiomycota</taxon>
        <taxon>Agaricomycotina</taxon>
        <taxon>Agaricomycetes</taxon>
        <taxon>Agaricomycetidae</taxon>
        <taxon>Boletales</taxon>
        <taxon>Boletales incertae sedis</taxon>
        <taxon>Leucogyrophana</taxon>
    </lineage>
</organism>
<gene>
    <name evidence="1" type="ORF">BV22DRAFT_585451</name>
</gene>
<name>A0ACB8BDT6_9AGAM</name>
<keyword evidence="2" id="KW-1185">Reference proteome</keyword>
<evidence type="ECO:0000313" key="2">
    <source>
        <dbReference type="Proteomes" id="UP000790709"/>
    </source>
</evidence>
<sequence length="174" mass="19692">MRKQLHDGPSVCREHRSLPGYISQLVSSAVNFDRPLTCWRVGSRSIPSSIPLPGTAGWIHGWMVNRFTTLSWTSLSNCLTRADIEEIQPPVICPVSCTRLAVYQYYKEVRIVCNRLEFDDDRVNAHHFGAVLGSEDRMCLLHRQERPARYAPLTRQQIESELGSDPASLLALPC</sequence>
<comment type="caution">
    <text evidence="1">The sequence shown here is derived from an EMBL/GenBank/DDBJ whole genome shotgun (WGS) entry which is preliminary data.</text>
</comment>
<dbReference type="Proteomes" id="UP000790709">
    <property type="component" value="Unassembled WGS sequence"/>
</dbReference>